<evidence type="ECO:0000313" key="2">
    <source>
        <dbReference type="Proteomes" id="UP000235672"/>
    </source>
</evidence>
<reference evidence="1 2" key="1">
    <citation type="submission" date="2016-05" db="EMBL/GenBank/DDBJ databases">
        <title>A degradative enzymes factory behind the ericoid mycorrhizal symbiosis.</title>
        <authorList>
            <consortium name="DOE Joint Genome Institute"/>
            <person name="Martino E."/>
            <person name="Morin E."/>
            <person name="Grelet G."/>
            <person name="Kuo A."/>
            <person name="Kohler A."/>
            <person name="Daghino S."/>
            <person name="Barry K."/>
            <person name="Choi C."/>
            <person name="Cichocki N."/>
            <person name="Clum A."/>
            <person name="Copeland A."/>
            <person name="Hainaut M."/>
            <person name="Haridas S."/>
            <person name="Labutti K."/>
            <person name="Lindquist E."/>
            <person name="Lipzen A."/>
            <person name="Khouja H.-R."/>
            <person name="Murat C."/>
            <person name="Ohm R."/>
            <person name="Olson A."/>
            <person name="Spatafora J."/>
            <person name="Veneault-Fourrey C."/>
            <person name="Henrissat B."/>
            <person name="Grigoriev I."/>
            <person name="Martin F."/>
            <person name="Perotto S."/>
        </authorList>
    </citation>
    <scope>NUCLEOTIDE SEQUENCE [LARGE SCALE GENOMIC DNA]</scope>
    <source>
        <strain evidence="1 2">UAMH 7357</strain>
    </source>
</reference>
<proteinExistence type="predicted"/>
<sequence length="71" mass="8355">MRFRLSGQRVFSAYSRRQGCNSCILHHKCRSPPSIPDGHYHSLTIIHILSWPLLHLYLHLLSQTQTQTRKM</sequence>
<organism evidence="1 2">
    <name type="scientific">Hyaloscypha hepaticicola</name>
    <dbReference type="NCBI Taxonomy" id="2082293"/>
    <lineage>
        <taxon>Eukaryota</taxon>
        <taxon>Fungi</taxon>
        <taxon>Dikarya</taxon>
        <taxon>Ascomycota</taxon>
        <taxon>Pezizomycotina</taxon>
        <taxon>Leotiomycetes</taxon>
        <taxon>Helotiales</taxon>
        <taxon>Hyaloscyphaceae</taxon>
        <taxon>Hyaloscypha</taxon>
    </lineage>
</organism>
<keyword evidence="2" id="KW-1185">Reference proteome</keyword>
<name>A0A2J6QJ86_9HELO</name>
<protein>
    <submittedName>
        <fullName evidence="1">Uncharacterized protein</fullName>
    </submittedName>
</protein>
<evidence type="ECO:0000313" key="1">
    <source>
        <dbReference type="EMBL" id="PMD26327.1"/>
    </source>
</evidence>
<gene>
    <name evidence="1" type="ORF">NA56DRAFT_342339</name>
</gene>
<dbReference type="EMBL" id="KZ613468">
    <property type="protein sequence ID" value="PMD26327.1"/>
    <property type="molecule type" value="Genomic_DNA"/>
</dbReference>
<dbReference type="Proteomes" id="UP000235672">
    <property type="component" value="Unassembled WGS sequence"/>
</dbReference>
<dbReference type="AlphaFoldDB" id="A0A2J6QJ86"/>
<accession>A0A2J6QJ86</accession>